<evidence type="ECO:0000256" key="2">
    <source>
        <dbReference type="ARBA" id="ARBA00023002"/>
    </source>
</evidence>
<reference evidence="6 7" key="1">
    <citation type="submission" date="2016-10" db="EMBL/GenBank/DDBJ databases">
        <authorList>
            <person name="de Groot N.N."/>
        </authorList>
    </citation>
    <scope>NUCLEOTIDE SEQUENCE [LARGE SCALE GENOMIC DNA]</scope>
    <source>
        <strain evidence="6 7">DSM 23581</strain>
    </source>
</reference>
<gene>
    <name evidence="6" type="ORF">SAMN05421540_103185</name>
</gene>
<name>A0A1H3YLC5_9FLAO</name>
<dbReference type="STRING" id="908615.SAMN05421540_103185"/>
<dbReference type="GO" id="GO:0030091">
    <property type="term" value="P:protein repair"/>
    <property type="evidence" value="ECO:0007669"/>
    <property type="project" value="InterPro"/>
</dbReference>
<dbReference type="SUPFAM" id="SSF51316">
    <property type="entry name" value="Mss4-like"/>
    <property type="match status" value="1"/>
</dbReference>
<evidence type="ECO:0000256" key="4">
    <source>
        <dbReference type="SAM" id="SignalP"/>
    </source>
</evidence>
<evidence type="ECO:0000259" key="5">
    <source>
        <dbReference type="PROSITE" id="PS51790"/>
    </source>
</evidence>
<evidence type="ECO:0000313" key="6">
    <source>
        <dbReference type="EMBL" id="SEA12355.1"/>
    </source>
</evidence>
<sequence>MISLNFMLKMKYLLLTLLTIGLYSCDSKAQNDSNKSEASEFEITKSEAEWKKELTPAEYQVLRKSATEPRNSSPLNQIDESGTFVCAACKNPIYKAKHKYDRGSGWPSFDRPVEGNIKLKTDRKLGYQRQEVICAKCGSHLGHVFNDGPKETTGKRHCINGVAMKFITDQENSK</sequence>
<evidence type="ECO:0000256" key="3">
    <source>
        <dbReference type="ARBA" id="ARBA00048488"/>
    </source>
</evidence>
<dbReference type="InterPro" id="IPR028427">
    <property type="entry name" value="Met_Sox_Rdtase_MsrB"/>
</dbReference>
<evidence type="ECO:0000313" key="7">
    <source>
        <dbReference type="Proteomes" id="UP000198820"/>
    </source>
</evidence>
<keyword evidence="2" id="KW-0560">Oxidoreductase</keyword>
<dbReference type="Proteomes" id="UP000198820">
    <property type="component" value="Unassembled WGS sequence"/>
</dbReference>
<proteinExistence type="predicted"/>
<evidence type="ECO:0000256" key="1">
    <source>
        <dbReference type="ARBA" id="ARBA00012499"/>
    </source>
</evidence>
<dbReference type="GO" id="GO:0005737">
    <property type="term" value="C:cytoplasm"/>
    <property type="evidence" value="ECO:0007669"/>
    <property type="project" value="TreeGrafter"/>
</dbReference>
<comment type="catalytic activity">
    <reaction evidence="3">
        <text>L-methionyl-[protein] + [thioredoxin]-disulfide + H2O = L-methionyl-(R)-S-oxide-[protein] + [thioredoxin]-dithiol</text>
        <dbReference type="Rhea" id="RHEA:24164"/>
        <dbReference type="Rhea" id="RHEA-COMP:10698"/>
        <dbReference type="Rhea" id="RHEA-COMP:10700"/>
        <dbReference type="Rhea" id="RHEA-COMP:12313"/>
        <dbReference type="Rhea" id="RHEA-COMP:12314"/>
        <dbReference type="ChEBI" id="CHEBI:15377"/>
        <dbReference type="ChEBI" id="CHEBI:16044"/>
        <dbReference type="ChEBI" id="CHEBI:29950"/>
        <dbReference type="ChEBI" id="CHEBI:45764"/>
        <dbReference type="ChEBI" id="CHEBI:50058"/>
        <dbReference type="EC" id="1.8.4.12"/>
    </reaction>
</comment>
<dbReference type="GO" id="GO:0033743">
    <property type="term" value="F:peptide-methionine (R)-S-oxide reductase activity"/>
    <property type="evidence" value="ECO:0007669"/>
    <property type="project" value="UniProtKB-EC"/>
</dbReference>
<dbReference type="EC" id="1.8.4.12" evidence="1"/>
<dbReference type="PANTHER" id="PTHR10173">
    <property type="entry name" value="METHIONINE SULFOXIDE REDUCTASE"/>
    <property type="match status" value="1"/>
</dbReference>
<organism evidence="6 7">
    <name type="scientific">Psychroflexus halocasei</name>
    <dbReference type="NCBI Taxonomy" id="908615"/>
    <lineage>
        <taxon>Bacteria</taxon>
        <taxon>Pseudomonadati</taxon>
        <taxon>Bacteroidota</taxon>
        <taxon>Flavobacteriia</taxon>
        <taxon>Flavobacteriales</taxon>
        <taxon>Flavobacteriaceae</taxon>
        <taxon>Psychroflexus</taxon>
    </lineage>
</organism>
<keyword evidence="4" id="KW-0732">Signal</keyword>
<dbReference type="PROSITE" id="PS51790">
    <property type="entry name" value="MSRB"/>
    <property type="match status" value="1"/>
</dbReference>
<dbReference type="NCBIfam" id="TIGR00357">
    <property type="entry name" value="peptide-methionine (R)-S-oxide reductase MsrB"/>
    <property type="match status" value="1"/>
</dbReference>
<protein>
    <recommendedName>
        <fullName evidence="1">peptide-methionine (R)-S-oxide reductase</fullName>
        <ecNumber evidence="1">1.8.4.12</ecNumber>
    </recommendedName>
</protein>
<dbReference type="InterPro" id="IPR002579">
    <property type="entry name" value="Met_Sox_Rdtase_MsrB_dom"/>
</dbReference>
<dbReference type="EMBL" id="FNQF01000003">
    <property type="protein sequence ID" value="SEA12355.1"/>
    <property type="molecule type" value="Genomic_DNA"/>
</dbReference>
<feature type="signal peptide" evidence="4">
    <location>
        <begin position="1"/>
        <end position="29"/>
    </location>
</feature>
<accession>A0A1H3YLC5</accession>
<feature type="chain" id="PRO_5011473464" description="peptide-methionine (R)-S-oxide reductase" evidence="4">
    <location>
        <begin position="30"/>
        <end position="174"/>
    </location>
</feature>
<dbReference type="InterPro" id="IPR011057">
    <property type="entry name" value="Mss4-like_sf"/>
</dbReference>
<feature type="domain" description="MsrB" evidence="5">
    <location>
        <begin position="47"/>
        <end position="169"/>
    </location>
</feature>
<dbReference type="GO" id="GO:0006979">
    <property type="term" value="P:response to oxidative stress"/>
    <property type="evidence" value="ECO:0007669"/>
    <property type="project" value="InterPro"/>
</dbReference>
<dbReference type="AlphaFoldDB" id="A0A1H3YLC5"/>
<dbReference type="PANTHER" id="PTHR10173:SF52">
    <property type="entry name" value="METHIONINE-R-SULFOXIDE REDUCTASE B1"/>
    <property type="match status" value="1"/>
</dbReference>
<dbReference type="Gene3D" id="2.170.150.20">
    <property type="entry name" value="Peptide methionine sulfoxide reductase"/>
    <property type="match status" value="1"/>
</dbReference>
<dbReference type="Pfam" id="PF01641">
    <property type="entry name" value="SelR"/>
    <property type="match status" value="1"/>
</dbReference>
<keyword evidence="7" id="KW-1185">Reference proteome</keyword>